<proteinExistence type="predicted"/>
<sequence>MEQGWWQQASLEHFHVKVLFYQFVHQLLCQLEARELEKLEVWKAIPAVKQNHVYKISARHWMLNGPISDSMKIDDVLQALTGNKQ</sequence>
<dbReference type="RefSeq" id="WP_183570451.1">
    <property type="nucleotide sequence ID" value="NZ_CBCSLB010000026.1"/>
</dbReference>
<evidence type="ECO:0000313" key="1">
    <source>
        <dbReference type="EMBL" id="MBB3155613.1"/>
    </source>
</evidence>
<dbReference type="Gene3D" id="3.40.50.1980">
    <property type="entry name" value="Nitrogenase molybdenum iron protein domain"/>
    <property type="match status" value="1"/>
</dbReference>
<dbReference type="AlphaFoldDB" id="A0A7W5CDA8"/>
<organism evidence="1 2">
    <name type="scientific">Paenibacillus endophyticus</name>
    <dbReference type="NCBI Taxonomy" id="1294268"/>
    <lineage>
        <taxon>Bacteria</taxon>
        <taxon>Bacillati</taxon>
        <taxon>Bacillota</taxon>
        <taxon>Bacilli</taxon>
        <taxon>Bacillales</taxon>
        <taxon>Paenibacillaceae</taxon>
        <taxon>Paenibacillus</taxon>
    </lineage>
</organism>
<name>A0A7W5CDA8_9BACL</name>
<gene>
    <name evidence="1" type="ORF">FHS16_005721</name>
</gene>
<comment type="caution">
    <text evidence="1">The sequence shown here is derived from an EMBL/GenBank/DDBJ whole genome shotgun (WGS) entry which is preliminary data.</text>
</comment>
<evidence type="ECO:0000313" key="2">
    <source>
        <dbReference type="Proteomes" id="UP000518605"/>
    </source>
</evidence>
<dbReference type="EMBL" id="JACHXW010000026">
    <property type="protein sequence ID" value="MBB3155613.1"/>
    <property type="molecule type" value="Genomic_DNA"/>
</dbReference>
<dbReference type="Proteomes" id="UP000518605">
    <property type="component" value="Unassembled WGS sequence"/>
</dbReference>
<reference evidence="1 2" key="1">
    <citation type="submission" date="2020-08" db="EMBL/GenBank/DDBJ databases">
        <title>Genomic Encyclopedia of Type Strains, Phase III (KMG-III): the genomes of soil and plant-associated and newly described type strains.</title>
        <authorList>
            <person name="Whitman W."/>
        </authorList>
    </citation>
    <scope>NUCLEOTIDE SEQUENCE [LARGE SCALE GENOMIC DNA]</scope>
    <source>
        <strain evidence="1 2">CECT 8234</strain>
    </source>
</reference>
<accession>A0A7W5CDA8</accession>
<dbReference type="SUPFAM" id="SSF53807">
    <property type="entry name" value="Helical backbone' metal receptor"/>
    <property type="match status" value="1"/>
</dbReference>
<protein>
    <submittedName>
        <fullName evidence="1">ABC-type Fe3+-hydroxamate transport system substrate-binding protein</fullName>
    </submittedName>
</protein>
<keyword evidence="2" id="KW-1185">Reference proteome</keyword>